<dbReference type="STRING" id="404433.BTW07_04205"/>
<dbReference type="AlphaFoldDB" id="A0A1Q8SUZ3"/>
<protein>
    <submittedName>
        <fullName evidence="1">Uncharacterized protein</fullName>
    </submittedName>
</protein>
<accession>A0A1Q8SUZ3</accession>
<dbReference type="EMBL" id="MSDO01000004">
    <property type="protein sequence ID" value="OLO05238.1"/>
    <property type="molecule type" value="Genomic_DNA"/>
</dbReference>
<evidence type="ECO:0000313" key="2">
    <source>
        <dbReference type="Proteomes" id="UP000186878"/>
    </source>
</evidence>
<sequence>MTPVPANIAASLLCSFLAGQRIDAIVEKRAQADLESALTATGWRFSREHRLSDRDIPDFLVKVEGVSVVVELKIRAQRKRIFRQLERYALHESVDAVVLLTGTAMQLPPEINGKPARVASLGAGWL</sequence>
<evidence type="ECO:0000313" key="1">
    <source>
        <dbReference type="EMBL" id="OLO05238.1"/>
    </source>
</evidence>
<comment type="caution">
    <text evidence="1">The sequence shown here is derived from an EMBL/GenBank/DDBJ whole genome shotgun (WGS) entry which is preliminary data.</text>
</comment>
<dbReference type="RefSeq" id="WP_075568922.1">
    <property type="nucleotide sequence ID" value="NZ_MSDO01000004.1"/>
</dbReference>
<organism evidence="1 2">
    <name type="scientific">Salinicola socius</name>
    <dbReference type="NCBI Taxonomy" id="404433"/>
    <lineage>
        <taxon>Bacteria</taxon>
        <taxon>Pseudomonadati</taxon>
        <taxon>Pseudomonadota</taxon>
        <taxon>Gammaproteobacteria</taxon>
        <taxon>Oceanospirillales</taxon>
        <taxon>Halomonadaceae</taxon>
        <taxon>Salinicola</taxon>
    </lineage>
</organism>
<keyword evidence="2" id="KW-1185">Reference proteome</keyword>
<name>A0A1Q8SUZ3_9GAMM</name>
<dbReference type="Proteomes" id="UP000186878">
    <property type="component" value="Unassembled WGS sequence"/>
</dbReference>
<dbReference type="OrthoDB" id="6689071at2"/>
<gene>
    <name evidence="1" type="ORF">BTW07_04205</name>
</gene>
<reference evidence="1 2" key="1">
    <citation type="submission" date="2016-12" db="EMBL/GenBank/DDBJ databases">
        <title>Draft genome sequences of strains Salinicola socius SMB35, Salinicola sp. MH3R3-1 and Chromohalobacter sp. SMB17 from the Verkhnekamsk potash mining region of Russia.</title>
        <authorList>
            <person name="Mavrodi D.V."/>
            <person name="Olsson B.E."/>
            <person name="Korsakova E.S."/>
            <person name="Pyankova A."/>
            <person name="Mavrodi O.V."/>
            <person name="Plotnikova E.G."/>
        </authorList>
    </citation>
    <scope>NUCLEOTIDE SEQUENCE [LARGE SCALE GENOMIC DNA]</scope>
    <source>
        <strain evidence="1 2">SMB35</strain>
    </source>
</reference>
<proteinExistence type="predicted"/>